<dbReference type="Proteomes" id="UP000317429">
    <property type="component" value="Chromosome"/>
</dbReference>
<keyword evidence="3 5" id="KW-1133">Transmembrane helix</keyword>
<gene>
    <name evidence="7" type="ORF">Pla175_45390</name>
</gene>
<comment type="subcellular location">
    <subcellularLocation>
        <location evidence="1">Endomembrane system</location>
        <topology evidence="1">Multi-pass membrane protein</topology>
    </subcellularLocation>
</comment>
<organism evidence="7 8">
    <name type="scientific">Pirellulimonas nuda</name>
    <dbReference type="NCBI Taxonomy" id="2528009"/>
    <lineage>
        <taxon>Bacteria</taxon>
        <taxon>Pseudomonadati</taxon>
        <taxon>Planctomycetota</taxon>
        <taxon>Planctomycetia</taxon>
        <taxon>Pirellulales</taxon>
        <taxon>Lacipirellulaceae</taxon>
        <taxon>Pirellulimonas</taxon>
    </lineage>
</organism>
<feature type="domain" description="DUF202" evidence="6">
    <location>
        <begin position="20"/>
        <end position="83"/>
    </location>
</feature>
<evidence type="ECO:0000259" key="6">
    <source>
        <dbReference type="Pfam" id="PF02656"/>
    </source>
</evidence>
<evidence type="ECO:0000256" key="4">
    <source>
        <dbReference type="ARBA" id="ARBA00023136"/>
    </source>
</evidence>
<evidence type="ECO:0000313" key="7">
    <source>
        <dbReference type="EMBL" id="QDU91121.1"/>
    </source>
</evidence>
<dbReference type="KEGG" id="pnd:Pla175_45390"/>
<sequence>MSTPAPPEQTTIRDSLARERTRLANERTLLAYARTAIMLIATGATLLKLFEPSIETHLSGWSLVGLGGVVSLLGLLRYSRMRRLIDQLRD</sequence>
<dbReference type="OrthoDB" id="582337at2"/>
<dbReference type="AlphaFoldDB" id="A0A518DI11"/>
<proteinExistence type="predicted"/>
<protein>
    <recommendedName>
        <fullName evidence="6">DUF202 domain-containing protein</fullName>
    </recommendedName>
</protein>
<dbReference type="Pfam" id="PF02656">
    <property type="entry name" value="DUF202"/>
    <property type="match status" value="1"/>
</dbReference>
<feature type="transmembrane region" description="Helical" evidence="5">
    <location>
        <begin position="29"/>
        <end position="47"/>
    </location>
</feature>
<reference evidence="7 8" key="1">
    <citation type="submission" date="2019-02" db="EMBL/GenBank/DDBJ databases">
        <title>Deep-cultivation of Planctomycetes and their phenomic and genomic characterization uncovers novel biology.</title>
        <authorList>
            <person name="Wiegand S."/>
            <person name="Jogler M."/>
            <person name="Boedeker C."/>
            <person name="Pinto D."/>
            <person name="Vollmers J."/>
            <person name="Rivas-Marin E."/>
            <person name="Kohn T."/>
            <person name="Peeters S.H."/>
            <person name="Heuer A."/>
            <person name="Rast P."/>
            <person name="Oberbeckmann S."/>
            <person name="Bunk B."/>
            <person name="Jeske O."/>
            <person name="Meyerdierks A."/>
            <person name="Storesund J.E."/>
            <person name="Kallscheuer N."/>
            <person name="Luecker S."/>
            <person name="Lage O.M."/>
            <person name="Pohl T."/>
            <person name="Merkel B.J."/>
            <person name="Hornburger P."/>
            <person name="Mueller R.-W."/>
            <person name="Bruemmer F."/>
            <person name="Labrenz M."/>
            <person name="Spormann A.M."/>
            <person name="Op den Camp H."/>
            <person name="Overmann J."/>
            <person name="Amann R."/>
            <person name="Jetten M.S.M."/>
            <person name="Mascher T."/>
            <person name="Medema M.H."/>
            <person name="Devos D.P."/>
            <person name="Kaster A.-K."/>
            <person name="Ovreas L."/>
            <person name="Rohde M."/>
            <person name="Galperin M.Y."/>
            <person name="Jogler C."/>
        </authorList>
    </citation>
    <scope>NUCLEOTIDE SEQUENCE [LARGE SCALE GENOMIC DNA]</scope>
    <source>
        <strain evidence="7 8">Pla175</strain>
    </source>
</reference>
<dbReference type="InterPro" id="IPR003807">
    <property type="entry name" value="DUF202"/>
</dbReference>
<evidence type="ECO:0000256" key="3">
    <source>
        <dbReference type="ARBA" id="ARBA00022989"/>
    </source>
</evidence>
<dbReference type="RefSeq" id="WP_145290933.1">
    <property type="nucleotide sequence ID" value="NZ_CP036291.1"/>
</dbReference>
<dbReference type="GO" id="GO:0012505">
    <property type="term" value="C:endomembrane system"/>
    <property type="evidence" value="ECO:0007669"/>
    <property type="project" value="UniProtKB-SubCell"/>
</dbReference>
<keyword evidence="8" id="KW-1185">Reference proteome</keyword>
<keyword evidence="2 5" id="KW-0812">Transmembrane</keyword>
<feature type="transmembrane region" description="Helical" evidence="5">
    <location>
        <begin position="59"/>
        <end position="79"/>
    </location>
</feature>
<accession>A0A518DI11</accession>
<evidence type="ECO:0000313" key="8">
    <source>
        <dbReference type="Proteomes" id="UP000317429"/>
    </source>
</evidence>
<dbReference type="EMBL" id="CP036291">
    <property type="protein sequence ID" value="QDU91121.1"/>
    <property type="molecule type" value="Genomic_DNA"/>
</dbReference>
<name>A0A518DI11_9BACT</name>
<evidence type="ECO:0000256" key="2">
    <source>
        <dbReference type="ARBA" id="ARBA00022692"/>
    </source>
</evidence>
<evidence type="ECO:0000256" key="1">
    <source>
        <dbReference type="ARBA" id="ARBA00004127"/>
    </source>
</evidence>
<keyword evidence="4 5" id="KW-0472">Membrane</keyword>
<evidence type="ECO:0000256" key="5">
    <source>
        <dbReference type="SAM" id="Phobius"/>
    </source>
</evidence>